<keyword evidence="2 7" id="KW-0812">Transmembrane</keyword>
<dbReference type="PANTHER" id="PTHR46346:SF1">
    <property type="entry name" value="PHOSPHATIDYLINOSITOL N-ACETYLGLUCOSAMINYLTRANSFERASE SUBUNIT P"/>
    <property type="match status" value="1"/>
</dbReference>
<accession>A0A8S0XJ71</accession>
<dbReference type="OrthoDB" id="690928at2759"/>
<feature type="region of interest" description="Disordered" evidence="6">
    <location>
        <begin position="397"/>
        <end position="416"/>
    </location>
</feature>
<keyword evidence="5" id="KW-0862">Zinc</keyword>
<dbReference type="PANTHER" id="PTHR46346">
    <property type="entry name" value="PHOSPHATIDYLINOSITOL N-ACETYLGLUCOSAMINYLTRANSFERASE SUBUNIT P"/>
    <property type="match status" value="1"/>
</dbReference>
<dbReference type="EMBL" id="CACVBS010000044">
    <property type="protein sequence ID" value="CAA7264283.1"/>
    <property type="molecule type" value="Genomic_DNA"/>
</dbReference>
<dbReference type="GO" id="GO:0006506">
    <property type="term" value="P:GPI anchor biosynthetic process"/>
    <property type="evidence" value="ECO:0007669"/>
    <property type="project" value="TreeGrafter"/>
</dbReference>
<dbReference type="PROSITE" id="PS00028">
    <property type="entry name" value="ZINC_FINGER_C2H2_1"/>
    <property type="match status" value="1"/>
</dbReference>
<dbReference type="InterPro" id="IPR013087">
    <property type="entry name" value="Znf_C2H2_type"/>
</dbReference>
<feature type="compositionally biased region" description="Acidic residues" evidence="6">
    <location>
        <begin position="230"/>
        <end position="241"/>
    </location>
</feature>
<dbReference type="InterPro" id="IPR013717">
    <property type="entry name" value="PIG-P"/>
</dbReference>
<dbReference type="Gene3D" id="3.30.160.60">
    <property type="entry name" value="Classic Zinc Finger"/>
    <property type="match status" value="1"/>
</dbReference>
<proteinExistence type="predicted"/>
<feature type="compositionally biased region" description="Low complexity" evidence="6">
    <location>
        <begin position="257"/>
        <end position="330"/>
    </location>
</feature>
<keyword evidence="3 7" id="KW-1133">Transmembrane helix</keyword>
<feature type="domain" description="C2H2-type" evidence="8">
    <location>
        <begin position="23"/>
        <end position="47"/>
    </location>
</feature>
<evidence type="ECO:0000256" key="6">
    <source>
        <dbReference type="SAM" id="MobiDB-lite"/>
    </source>
</evidence>
<evidence type="ECO:0000313" key="10">
    <source>
        <dbReference type="Proteomes" id="UP000467700"/>
    </source>
</evidence>
<feature type="region of interest" description="Disordered" evidence="6">
    <location>
        <begin position="1"/>
        <end position="22"/>
    </location>
</feature>
<evidence type="ECO:0000256" key="4">
    <source>
        <dbReference type="ARBA" id="ARBA00023136"/>
    </source>
</evidence>
<comment type="subcellular location">
    <subcellularLocation>
        <location evidence="1">Membrane</location>
        <topology evidence="1">Multi-pass membrane protein</topology>
    </subcellularLocation>
</comment>
<feature type="region of interest" description="Disordered" evidence="6">
    <location>
        <begin position="157"/>
        <end position="241"/>
    </location>
</feature>
<evidence type="ECO:0000259" key="8">
    <source>
        <dbReference type="PROSITE" id="PS50157"/>
    </source>
</evidence>
<feature type="compositionally biased region" description="Low complexity" evidence="6">
    <location>
        <begin position="1"/>
        <end position="10"/>
    </location>
</feature>
<feature type="compositionally biased region" description="Low complexity" evidence="6">
    <location>
        <begin position="190"/>
        <end position="202"/>
    </location>
</feature>
<evidence type="ECO:0000256" key="2">
    <source>
        <dbReference type="ARBA" id="ARBA00022692"/>
    </source>
</evidence>
<sequence>MPTSTSTSTPSPSPTPPSTPTAYPCGFPGCTRTFGVRSNAKRHLRTHGVLPSSVQESTGTPYVVGFSTPMVLPSPGLSLAAVGADGLPSDFEGLSSAEGIEGAGMGYGMGEGSGAQGAMGPRVVPGPRQAAFKLRWMPPSLTSRTNAAALREVVEAGGQLPHEPNRGPKKVKTAPPGAAAQRKAEKAKASARQASSSVVAASDAPGGGAVEEQGGELGMDVDMGGKQPEMEEEGEEGEDTDSIAVSRLTVPLPPVVPTTSSSLSSSLSTPASAPVSSSATMSVPTPASAYPSSSSLSSMSGSGTFTSISPSSSATSFSTPPLSASSTSSPYIAQGSSTMSKLTSGIGMGPGIGGMGVNLDFGLEEERNSFAPAGSHPYHPSQEDACMAETPSSLLLDNTPRSPTAPHRWPPEPEDTRSRASEFYGFVAWTSTYLLFVLYVLWVVLPDEWIVWTGVTWYPNREWAILIPSWTVVLVILTYIAYSGLAIRATPAFDEMSAITDSRAALPSSEDRDRNHNPYLESVKPNAIPELYDIPIGMVNSVLYHEALERAALKARARRQAQGQSSQT</sequence>
<dbReference type="AlphaFoldDB" id="A0A8S0XJ71"/>
<evidence type="ECO:0000313" key="9">
    <source>
        <dbReference type="EMBL" id="CAA7264283.1"/>
    </source>
</evidence>
<keyword evidence="5" id="KW-0479">Metal-binding</keyword>
<protein>
    <recommendedName>
        <fullName evidence="8">C2H2-type domain-containing protein</fullName>
    </recommendedName>
</protein>
<dbReference type="GO" id="GO:0016020">
    <property type="term" value="C:membrane"/>
    <property type="evidence" value="ECO:0007669"/>
    <property type="project" value="UniProtKB-SubCell"/>
</dbReference>
<dbReference type="GO" id="GO:0005783">
    <property type="term" value="C:endoplasmic reticulum"/>
    <property type="evidence" value="ECO:0007669"/>
    <property type="project" value="TreeGrafter"/>
</dbReference>
<dbReference type="PROSITE" id="PS50157">
    <property type="entry name" value="ZINC_FINGER_C2H2_2"/>
    <property type="match status" value="1"/>
</dbReference>
<reference evidence="9 10" key="1">
    <citation type="submission" date="2020-01" db="EMBL/GenBank/DDBJ databases">
        <authorList>
            <person name="Gupta K D."/>
        </authorList>
    </citation>
    <scope>NUCLEOTIDE SEQUENCE [LARGE SCALE GENOMIC DNA]</scope>
</reference>
<keyword evidence="10" id="KW-1185">Reference proteome</keyword>
<name>A0A8S0XJ71_CYCAE</name>
<comment type="caution">
    <text evidence="9">The sequence shown here is derived from an EMBL/GenBank/DDBJ whole genome shotgun (WGS) entry which is preliminary data.</text>
</comment>
<organism evidence="9 10">
    <name type="scientific">Cyclocybe aegerita</name>
    <name type="common">Black poplar mushroom</name>
    <name type="synonym">Agrocybe aegerita</name>
    <dbReference type="NCBI Taxonomy" id="1973307"/>
    <lineage>
        <taxon>Eukaryota</taxon>
        <taxon>Fungi</taxon>
        <taxon>Dikarya</taxon>
        <taxon>Basidiomycota</taxon>
        <taxon>Agaricomycotina</taxon>
        <taxon>Agaricomycetes</taxon>
        <taxon>Agaricomycetidae</taxon>
        <taxon>Agaricales</taxon>
        <taxon>Agaricineae</taxon>
        <taxon>Bolbitiaceae</taxon>
        <taxon>Cyclocybe</taxon>
    </lineage>
</organism>
<evidence type="ECO:0000256" key="3">
    <source>
        <dbReference type="ARBA" id="ARBA00022989"/>
    </source>
</evidence>
<feature type="transmembrane region" description="Helical" evidence="7">
    <location>
        <begin position="465"/>
        <end position="487"/>
    </location>
</feature>
<dbReference type="Pfam" id="PF08510">
    <property type="entry name" value="PIG-P"/>
    <property type="match status" value="1"/>
</dbReference>
<gene>
    <name evidence="9" type="ORF">AAE3_LOCUS6622</name>
</gene>
<evidence type="ECO:0000256" key="1">
    <source>
        <dbReference type="ARBA" id="ARBA00004141"/>
    </source>
</evidence>
<feature type="transmembrane region" description="Helical" evidence="7">
    <location>
        <begin position="423"/>
        <end position="445"/>
    </location>
</feature>
<feature type="region of interest" description="Disordered" evidence="6">
    <location>
        <begin position="256"/>
        <end position="340"/>
    </location>
</feature>
<evidence type="ECO:0000256" key="7">
    <source>
        <dbReference type="SAM" id="Phobius"/>
    </source>
</evidence>
<keyword evidence="5" id="KW-0863">Zinc-finger</keyword>
<dbReference type="InterPro" id="IPR052263">
    <property type="entry name" value="GPI_Anchor_Biosynth"/>
</dbReference>
<keyword evidence="4 7" id="KW-0472">Membrane</keyword>
<evidence type="ECO:0000256" key="5">
    <source>
        <dbReference type="PROSITE-ProRule" id="PRU00042"/>
    </source>
</evidence>
<dbReference type="GO" id="GO:0008270">
    <property type="term" value="F:zinc ion binding"/>
    <property type="evidence" value="ECO:0007669"/>
    <property type="project" value="UniProtKB-KW"/>
</dbReference>
<dbReference type="Proteomes" id="UP000467700">
    <property type="component" value="Unassembled WGS sequence"/>
</dbReference>